<dbReference type="InterPro" id="IPR036264">
    <property type="entry name" value="Bact_exopeptidase_dim_dom"/>
</dbReference>
<evidence type="ECO:0000313" key="15">
    <source>
        <dbReference type="EMBL" id="GMN56000.1"/>
    </source>
</evidence>
<feature type="signal peptide" evidence="14">
    <location>
        <begin position="1"/>
        <end position="18"/>
    </location>
</feature>
<name>A0AA88ANP2_FICCA</name>
<dbReference type="NCBIfam" id="TIGR01879">
    <property type="entry name" value="hydantase"/>
    <property type="match status" value="1"/>
</dbReference>
<evidence type="ECO:0000313" key="16">
    <source>
        <dbReference type="Proteomes" id="UP001187192"/>
    </source>
</evidence>
<evidence type="ECO:0000256" key="13">
    <source>
        <dbReference type="ARBA" id="ARBA00066382"/>
    </source>
</evidence>
<evidence type="ECO:0000256" key="4">
    <source>
        <dbReference type="ARBA" id="ARBA00011738"/>
    </source>
</evidence>
<evidence type="ECO:0000256" key="5">
    <source>
        <dbReference type="ARBA" id="ARBA00022631"/>
    </source>
</evidence>
<comment type="function">
    <text evidence="12">Involved in the catabolism of purine nucleotides. Can use allantoate as substrate. The sequential activity of AAH, UGLYAH and UAH allows a complete purine breakdown without the intermediate generation of urea.</text>
</comment>
<dbReference type="PANTHER" id="PTHR32494:SF19">
    <property type="entry name" value="ALLANTOATE DEIMINASE-RELATED"/>
    <property type="match status" value="1"/>
</dbReference>
<keyword evidence="7 14" id="KW-0732">Signal</keyword>
<dbReference type="GO" id="GO:0005783">
    <property type="term" value="C:endoplasmic reticulum"/>
    <property type="evidence" value="ECO:0007669"/>
    <property type="project" value="UniProtKB-SubCell"/>
</dbReference>
<evidence type="ECO:0000256" key="12">
    <source>
        <dbReference type="ARBA" id="ARBA00056793"/>
    </source>
</evidence>
<keyword evidence="5" id="KW-0659">Purine metabolism</keyword>
<gene>
    <name evidence="15" type="ORF">TIFTF001_025124</name>
</gene>
<dbReference type="EMBL" id="BTGU01000061">
    <property type="protein sequence ID" value="GMN56000.1"/>
    <property type="molecule type" value="Genomic_DNA"/>
</dbReference>
<dbReference type="Gene3D" id="3.40.630.10">
    <property type="entry name" value="Zn peptidases"/>
    <property type="match status" value="1"/>
</dbReference>
<protein>
    <recommendedName>
        <fullName evidence="13">allantoate deiminase</fullName>
        <ecNumber evidence="13">3.5.3.9</ecNumber>
    </recommendedName>
</protein>
<evidence type="ECO:0000256" key="14">
    <source>
        <dbReference type="SAM" id="SignalP"/>
    </source>
</evidence>
<comment type="subcellular location">
    <subcellularLocation>
        <location evidence="2">Endoplasmic reticulum</location>
    </subcellularLocation>
</comment>
<evidence type="ECO:0000256" key="8">
    <source>
        <dbReference type="ARBA" id="ARBA00022801"/>
    </source>
</evidence>
<organism evidence="15 16">
    <name type="scientific">Ficus carica</name>
    <name type="common">Common fig</name>
    <dbReference type="NCBI Taxonomy" id="3494"/>
    <lineage>
        <taxon>Eukaryota</taxon>
        <taxon>Viridiplantae</taxon>
        <taxon>Streptophyta</taxon>
        <taxon>Embryophyta</taxon>
        <taxon>Tracheophyta</taxon>
        <taxon>Spermatophyta</taxon>
        <taxon>Magnoliopsida</taxon>
        <taxon>eudicotyledons</taxon>
        <taxon>Gunneridae</taxon>
        <taxon>Pentapetalae</taxon>
        <taxon>rosids</taxon>
        <taxon>fabids</taxon>
        <taxon>Rosales</taxon>
        <taxon>Moraceae</taxon>
        <taxon>Ficeae</taxon>
        <taxon>Ficus</taxon>
    </lineage>
</organism>
<dbReference type="InterPro" id="IPR010158">
    <property type="entry name" value="Amidase_Cbmase"/>
</dbReference>
<dbReference type="PANTHER" id="PTHR32494">
    <property type="entry name" value="ALLANTOATE DEIMINASE-RELATED"/>
    <property type="match status" value="1"/>
</dbReference>
<dbReference type="Pfam" id="PF01546">
    <property type="entry name" value="Peptidase_M20"/>
    <property type="match status" value="1"/>
</dbReference>
<dbReference type="Proteomes" id="UP001187192">
    <property type="component" value="Unassembled WGS sequence"/>
</dbReference>
<feature type="chain" id="PRO_5041665796" description="allantoate deiminase" evidence="14">
    <location>
        <begin position="19"/>
        <end position="451"/>
    </location>
</feature>
<dbReference type="GO" id="GO:0046872">
    <property type="term" value="F:metal ion binding"/>
    <property type="evidence" value="ECO:0007669"/>
    <property type="project" value="UniProtKB-KW"/>
</dbReference>
<keyword evidence="8" id="KW-0378">Hydrolase</keyword>
<dbReference type="PIRSF" id="PIRSF001235">
    <property type="entry name" value="Amidase_carbamoylase"/>
    <property type="match status" value="1"/>
</dbReference>
<proteinExistence type="inferred from homology"/>
<dbReference type="CDD" id="cd03884">
    <property type="entry name" value="M20_bAS"/>
    <property type="match status" value="1"/>
</dbReference>
<reference evidence="15" key="1">
    <citation type="submission" date="2023-07" db="EMBL/GenBank/DDBJ databases">
        <title>draft genome sequence of fig (Ficus carica).</title>
        <authorList>
            <person name="Takahashi T."/>
            <person name="Nishimura K."/>
        </authorList>
    </citation>
    <scope>NUCLEOTIDE SEQUENCE</scope>
</reference>
<sequence>MAMAFSFSILLLFSSLLSTLFSVSRLQLLGQVSDADGYLERTFFSPASVKAGNLIRGWMEDAGLKTWIDCLGNIHGRVEGRKPSAQALIIGSHMDTVVDAGIFDGPLGIISALAALKVLHKNGKLGTLERPVECVCMLCFLIVCKMDHVIAFSDEEGVRFQSTFLGSAAVAGILPASALQISDRRGITLEGVLKENSIDITEEKLLQLKYDPESVWAYVEVHIEQGPVLEWAGFPLGVVNGIAGQTRLKVILGWLITMFARKEMLQVTVRGSQGHAGTVPMSMRQDPMAAAAEMIVLLESLCKDPGNFLSFDGNCNSSTLESLSNSLVCTVGEISTWPSASNVMFTVDLRTIDDAGREAVIYELSSRMYQICDRRSVSCTINRKHDANAVICDSELSSQLKSAAFAAMKRMRGEIQSELPVLMSGAGHDAMAISHLTKGISKVRHVVKSNR</sequence>
<evidence type="ECO:0000256" key="11">
    <source>
        <dbReference type="ARBA" id="ARBA00053003"/>
    </source>
</evidence>
<dbReference type="InterPro" id="IPR002933">
    <property type="entry name" value="Peptidase_M20"/>
</dbReference>
<comment type="similarity">
    <text evidence="3">Belongs to the peptidase M20A family.</text>
</comment>
<evidence type="ECO:0000256" key="2">
    <source>
        <dbReference type="ARBA" id="ARBA00004240"/>
    </source>
</evidence>
<evidence type="ECO:0000256" key="6">
    <source>
        <dbReference type="ARBA" id="ARBA00022723"/>
    </source>
</evidence>
<comment type="subunit">
    <text evidence="4">Homodimer.</text>
</comment>
<evidence type="ECO:0000256" key="1">
    <source>
        <dbReference type="ARBA" id="ARBA00001936"/>
    </source>
</evidence>
<comment type="catalytic activity">
    <reaction evidence="11">
        <text>allantoate + H2O + 2 H(+) = (S)-2-ureidoglycine + NH4(+) + CO2</text>
        <dbReference type="Rhea" id="RHEA:27485"/>
        <dbReference type="ChEBI" id="CHEBI:15377"/>
        <dbReference type="ChEBI" id="CHEBI:15378"/>
        <dbReference type="ChEBI" id="CHEBI:16526"/>
        <dbReference type="ChEBI" id="CHEBI:17536"/>
        <dbReference type="ChEBI" id="CHEBI:28938"/>
        <dbReference type="ChEBI" id="CHEBI:59947"/>
        <dbReference type="EC" id="3.5.3.9"/>
    </reaction>
</comment>
<dbReference type="GO" id="GO:0047652">
    <property type="term" value="F:allantoate deiminase activity"/>
    <property type="evidence" value="ECO:0007669"/>
    <property type="project" value="UniProtKB-EC"/>
</dbReference>
<evidence type="ECO:0000256" key="7">
    <source>
        <dbReference type="ARBA" id="ARBA00022729"/>
    </source>
</evidence>
<keyword evidence="16" id="KW-1185">Reference proteome</keyword>
<comment type="caution">
    <text evidence="15">The sequence shown here is derived from an EMBL/GenBank/DDBJ whole genome shotgun (WGS) entry which is preliminary data.</text>
</comment>
<keyword evidence="10" id="KW-0464">Manganese</keyword>
<dbReference type="FunFam" id="3.30.70.360:FF:000019">
    <property type="entry name" value="Allantoate deiminase"/>
    <property type="match status" value="1"/>
</dbReference>
<comment type="cofactor">
    <cofactor evidence="1">
        <name>Mn(2+)</name>
        <dbReference type="ChEBI" id="CHEBI:29035"/>
    </cofactor>
</comment>
<keyword evidence="6" id="KW-0479">Metal-binding</keyword>
<dbReference type="AlphaFoldDB" id="A0AA88ANP2"/>
<accession>A0AA88ANP2</accession>
<keyword evidence="9" id="KW-0256">Endoplasmic reticulum</keyword>
<dbReference type="EC" id="3.5.3.9" evidence="13"/>
<evidence type="ECO:0000256" key="3">
    <source>
        <dbReference type="ARBA" id="ARBA00006247"/>
    </source>
</evidence>
<evidence type="ECO:0000256" key="10">
    <source>
        <dbReference type="ARBA" id="ARBA00023211"/>
    </source>
</evidence>
<dbReference type="SUPFAM" id="SSF55031">
    <property type="entry name" value="Bacterial exopeptidase dimerisation domain"/>
    <property type="match status" value="1"/>
</dbReference>
<dbReference type="SUPFAM" id="SSF53187">
    <property type="entry name" value="Zn-dependent exopeptidases"/>
    <property type="match status" value="1"/>
</dbReference>
<evidence type="ECO:0000256" key="9">
    <source>
        <dbReference type="ARBA" id="ARBA00022824"/>
    </source>
</evidence>
<dbReference type="GO" id="GO:0006144">
    <property type="term" value="P:purine nucleobase metabolic process"/>
    <property type="evidence" value="ECO:0007669"/>
    <property type="project" value="UniProtKB-KW"/>
</dbReference>